<keyword evidence="4" id="KW-1185">Reference proteome</keyword>
<accession>A0ABM8TB85</accession>
<reference evidence="3 4" key="1">
    <citation type="submission" date="2021-03" db="EMBL/GenBank/DDBJ databases">
        <authorList>
            <person name="Peeters C."/>
        </authorList>
    </citation>
    <scope>NUCLEOTIDE SEQUENCE [LARGE SCALE GENOMIC DNA]</scope>
    <source>
        <strain evidence="3 4">LMG 26411</strain>
    </source>
</reference>
<dbReference type="InterPro" id="IPR048433">
    <property type="entry name" value="YNCE-like_beta-prop"/>
</dbReference>
<evidence type="ECO:0000256" key="1">
    <source>
        <dbReference type="ARBA" id="ARBA00022729"/>
    </source>
</evidence>
<proteinExistence type="predicted"/>
<dbReference type="PANTHER" id="PTHR47197">
    <property type="entry name" value="PROTEIN NIRF"/>
    <property type="match status" value="1"/>
</dbReference>
<dbReference type="Pfam" id="PF21783">
    <property type="entry name" value="YNCE"/>
    <property type="match status" value="1"/>
</dbReference>
<dbReference type="InterPro" id="IPR051200">
    <property type="entry name" value="Host-pathogen_enzymatic-act"/>
</dbReference>
<dbReference type="Gene3D" id="2.130.10.10">
    <property type="entry name" value="YVTN repeat-like/Quinoprotein amine dehydrogenase"/>
    <property type="match status" value="2"/>
</dbReference>
<keyword evidence="1" id="KW-0732">Signal</keyword>
<dbReference type="SUPFAM" id="SSF50974">
    <property type="entry name" value="Nitrous oxide reductase, N-terminal domain"/>
    <property type="match status" value="1"/>
</dbReference>
<evidence type="ECO:0000313" key="4">
    <source>
        <dbReference type="Proteomes" id="UP000672657"/>
    </source>
</evidence>
<sequence length="354" mass="38754">MISSPVIVASIRNVRMCDSAYGLTGLMLVLRRVVAGVLTVGSLALGLMASPASAEVVVVLNSGDATVTLIDKDSQKVLETFPIGKEPHHLIATPDDKSLIVANAVGNDLVFLDPVTGKVQQRVPNIDDPYQIGFSPDQKWFIATGNRLDRVDLYRWDGKALKIAKQFPLAKTPSHIAYTADSRIAFITLQDSNEVVAIDLVTQNVMWRMDAGSAPAGIWVTPDQRYLLVGMTGADYVAVIDWRTRTIVKQIQTGKGAHNFRAIGDKRHLFLSNRVSGSISIIDQQTLTKVGEITGLPPGPDDMELTADGKTLWVTFRWARAVGLIDVANRKLVKTIRVGRSPHGIYFRTRAPLY</sequence>
<feature type="domain" description="YNCE-like beta-propeller" evidence="2">
    <location>
        <begin position="47"/>
        <end position="352"/>
    </location>
</feature>
<evidence type="ECO:0000259" key="2">
    <source>
        <dbReference type="Pfam" id="PF21783"/>
    </source>
</evidence>
<protein>
    <recommendedName>
        <fullName evidence="2">YNCE-like beta-propeller domain-containing protein</fullName>
    </recommendedName>
</protein>
<dbReference type="InterPro" id="IPR015943">
    <property type="entry name" value="WD40/YVTN_repeat-like_dom_sf"/>
</dbReference>
<dbReference type="EMBL" id="CAJPVI010000003">
    <property type="protein sequence ID" value="CAG2133267.1"/>
    <property type="molecule type" value="Genomic_DNA"/>
</dbReference>
<dbReference type="InterPro" id="IPR011045">
    <property type="entry name" value="N2O_reductase_N"/>
</dbReference>
<dbReference type="PANTHER" id="PTHR47197:SF3">
    <property type="entry name" value="DIHYDRO-HEME D1 DEHYDROGENASE"/>
    <property type="match status" value="1"/>
</dbReference>
<dbReference type="Proteomes" id="UP000672657">
    <property type="component" value="Unassembled WGS sequence"/>
</dbReference>
<organism evidence="3 4">
    <name type="scientific">Cupriavidus numazuensis</name>
    <dbReference type="NCBI Taxonomy" id="221992"/>
    <lineage>
        <taxon>Bacteria</taxon>
        <taxon>Pseudomonadati</taxon>
        <taxon>Pseudomonadota</taxon>
        <taxon>Betaproteobacteria</taxon>
        <taxon>Burkholderiales</taxon>
        <taxon>Burkholderiaceae</taxon>
        <taxon>Cupriavidus</taxon>
    </lineage>
</organism>
<gene>
    <name evidence="3" type="ORF">LMG26411_00730</name>
</gene>
<name>A0ABM8TB85_9BURK</name>
<comment type="caution">
    <text evidence="3">The sequence shown here is derived from an EMBL/GenBank/DDBJ whole genome shotgun (WGS) entry which is preliminary data.</text>
</comment>
<evidence type="ECO:0000313" key="3">
    <source>
        <dbReference type="EMBL" id="CAG2133267.1"/>
    </source>
</evidence>